<evidence type="ECO:0000313" key="1">
    <source>
        <dbReference type="EMBL" id="TQM11549.1"/>
    </source>
</evidence>
<accession>A0A543DQG5</accession>
<dbReference type="Proteomes" id="UP000315677">
    <property type="component" value="Unassembled WGS sequence"/>
</dbReference>
<keyword evidence="2" id="KW-1185">Reference proteome</keyword>
<name>A0A543DQG5_9PSEU</name>
<dbReference type="AlphaFoldDB" id="A0A543DQG5"/>
<comment type="caution">
    <text evidence="1">The sequence shown here is derived from an EMBL/GenBank/DDBJ whole genome shotgun (WGS) entry which is preliminary data.</text>
</comment>
<organism evidence="1 2">
    <name type="scientific">Pseudonocardia kunmingensis</name>
    <dbReference type="NCBI Taxonomy" id="630975"/>
    <lineage>
        <taxon>Bacteria</taxon>
        <taxon>Bacillati</taxon>
        <taxon>Actinomycetota</taxon>
        <taxon>Actinomycetes</taxon>
        <taxon>Pseudonocardiales</taxon>
        <taxon>Pseudonocardiaceae</taxon>
        <taxon>Pseudonocardia</taxon>
    </lineage>
</organism>
<proteinExistence type="predicted"/>
<gene>
    <name evidence="1" type="ORF">FB558_4114</name>
</gene>
<evidence type="ECO:0000313" key="2">
    <source>
        <dbReference type="Proteomes" id="UP000315677"/>
    </source>
</evidence>
<sequence>MTVAVRIVSATDPSGSSVWCADDRHQPLERLEAVPIRL</sequence>
<protein>
    <submittedName>
        <fullName evidence="1">Uncharacterized protein</fullName>
    </submittedName>
</protein>
<reference evidence="1 2" key="1">
    <citation type="submission" date="2019-06" db="EMBL/GenBank/DDBJ databases">
        <title>Sequencing the genomes of 1000 actinobacteria strains.</title>
        <authorList>
            <person name="Klenk H.-P."/>
        </authorList>
    </citation>
    <scope>NUCLEOTIDE SEQUENCE [LARGE SCALE GENOMIC DNA]</scope>
    <source>
        <strain evidence="1 2">DSM 45301</strain>
    </source>
</reference>
<dbReference type="EMBL" id="VFPA01000002">
    <property type="protein sequence ID" value="TQM11549.1"/>
    <property type="molecule type" value="Genomic_DNA"/>
</dbReference>